<evidence type="ECO:0000256" key="1">
    <source>
        <dbReference type="ARBA" id="ARBA00022679"/>
    </source>
</evidence>
<dbReference type="AlphaFoldDB" id="A0A947CU49"/>
<evidence type="ECO:0000259" key="2">
    <source>
        <dbReference type="PROSITE" id="PS51099"/>
    </source>
</evidence>
<dbReference type="InterPro" id="IPR013011">
    <property type="entry name" value="PTS_EIIB_2"/>
</dbReference>
<proteinExistence type="predicted"/>
<dbReference type="PROSITE" id="PS51099">
    <property type="entry name" value="PTS_EIIB_TYPE_2"/>
    <property type="match status" value="1"/>
</dbReference>
<dbReference type="GO" id="GO:0008982">
    <property type="term" value="F:protein-N(PI)-phosphohistidine-sugar phosphotransferase activity"/>
    <property type="evidence" value="ECO:0007669"/>
    <property type="project" value="InterPro"/>
</dbReference>
<dbReference type="Gene3D" id="3.40.50.2300">
    <property type="match status" value="1"/>
</dbReference>
<protein>
    <submittedName>
        <fullName evidence="3">PTS sugar transporter subunit IIB</fullName>
    </submittedName>
</protein>
<dbReference type="Pfam" id="PF02302">
    <property type="entry name" value="PTS_IIB"/>
    <property type="match status" value="1"/>
</dbReference>
<keyword evidence="3" id="KW-0813">Transport</keyword>
<evidence type="ECO:0000313" key="3">
    <source>
        <dbReference type="EMBL" id="MBT9281087.1"/>
    </source>
</evidence>
<dbReference type="InterPro" id="IPR003501">
    <property type="entry name" value="PTS_EIIB_2/3"/>
</dbReference>
<dbReference type="EMBL" id="JAHHQF010000004">
    <property type="protein sequence ID" value="MBT9281087.1"/>
    <property type="molecule type" value="Genomic_DNA"/>
</dbReference>
<reference evidence="3" key="1">
    <citation type="journal article" date="2021" name="Microbiology">
        <title>Metagenomic Analysis of the Microbial Community in the Underground Coal Fire Area (Kemerovo Region, Russia) Revealed Predominance of Thermophilic Members of the Phyla Deinococcus-thermus, Aquificae, and Firmicutes.</title>
        <authorList>
            <person name="Kadnikov V."/>
            <person name="Mardanov A.V."/>
            <person name="Beletsky A.V."/>
            <person name="Karnachuk O.V."/>
            <person name="Ravin N.V."/>
        </authorList>
    </citation>
    <scope>NUCLEOTIDE SEQUENCE</scope>
    <source>
        <strain evidence="3">RBS10-49</strain>
    </source>
</reference>
<sequence>MLRILVVCGHGLGSSFMLSMTARKACEELGIEAEIGHTDFSSAKSERADLYIATQDIADQLEDGTRTVIKVLNIMDRQFLKEAIRRHIEGG</sequence>
<feature type="domain" description="PTS EIIB type-2" evidence="2">
    <location>
        <begin position="2"/>
        <end position="91"/>
    </location>
</feature>
<dbReference type="SUPFAM" id="SSF52794">
    <property type="entry name" value="PTS system IIB component-like"/>
    <property type="match status" value="1"/>
</dbReference>
<dbReference type="InterPro" id="IPR036095">
    <property type="entry name" value="PTS_EIIB-like_sf"/>
</dbReference>
<dbReference type="Proteomes" id="UP000748108">
    <property type="component" value="Unassembled WGS sequence"/>
</dbReference>
<name>A0A947CU49_HYDSH</name>
<keyword evidence="3" id="KW-0762">Sugar transport</keyword>
<dbReference type="GO" id="GO:0009401">
    <property type="term" value="P:phosphoenolpyruvate-dependent sugar phosphotransferase system"/>
    <property type="evidence" value="ECO:0007669"/>
    <property type="project" value="InterPro"/>
</dbReference>
<dbReference type="CDD" id="cd05563">
    <property type="entry name" value="PTS_IIB_ascorbate"/>
    <property type="match status" value="1"/>
</dbReference>
<dbReference type="RefSeq" id="WP_272999805.1">
    <property type="nucleotide sequence ID" value="NZ_PEBV01000006.1"/>
</dbReference>
<gene>
    <name evidence="3" type="ORF">KM312_00180</name>
</gene>
<accession>A0A947CU49</accession>
<keyword evidence="1" id="KW-0808">Transferase</keyword>
<comment type="caution">
    <text evidence="3">The sequence shown here is derived from an EMBL/GenBank/DDBJ whole genome shotgun (WGS) entry which is preliminary data.</text>
</comment>
<organism evidence="3 4">
    <name type="scientific">Hydrogenibacillus schlegelii</name>
    <name type="common">Bacillus schlegelii</name>
    <dbReference type="NCBI Taxonomy" id="1484"/>
    <lineage>
        <taxon>Bacteria</taxon>
        <taxon>Bacillati</taxon>
        <taxon>Bacillota</taxon>
        <taxon>Bacilli</taxon>
        <taxon>Bacillales</taxon>
        <taxon>Bacillales Family X. Incertae Sedis</taxon>
        <taxon>Hydrogenibacillus</taxon>
    </lineage>
</organism>
<evidence type="ECO:0000313" key="4">
    <source>
        <dbReference type="Proteomes" id="UP000748108"/>
    </source>
</evidence>